<feature type="domain" description="EAL" evidence="1">
    <location>
        <begin position="623"/>
        <end position="878"/>
    </location>
</feature>
<dbReference type="PANTHER" id="PTHR44757:SF2">
    <property type="entry name" value="BIOFILM ARCHITECTURE MAINTENANCE PROTEIN MBAA"/>
    <property type="match status" value="1"/>
</dbReference>
<dbReference type="PROSITE" id="PS50887">
    <property type="entry name" value="GGDEF"/>
    <property type="match status" value="1"/>
</dbReference>
<dbReference type="InterPro" id="IPR029787">
    <property type="entry name" value="Nucleotide_cyclase"/>
</dbReference>
<dbReference type="EMBL" id="FNZX01000003">
    <property type="protein sequence ID" value="SEK19678.1"/>
    <property type="molecule type" value="Genomic_DNA"/>
</dbReference>
<dbReference type="PROSITE" id="PS50883">
    <property type="entry name" value="EAL"/>
    <property type="match status" value="1"/>
</dbReference>
<dbReference type="InterPro" id="IPR043128">
    <property type="entry name" value="Rev_trsase/Diguanyl_cyclase"/>
</dbReference>
<dbReference type="InterPro" id="IPR000160">
    <property type="entry name" value="GGDEF_dom"/>
</dbReference>
<reference evidence="4" key="1">
    <citation type="submission" date="2016-10" db="EMBL/GenBank/DDBJ databases">
        <authorList>
            <person name="Varghese N."/>
        </authorList>
    </citation>
    <scope>NUCLEOTIDE SEQUENCE [LARGE SCALE GENOMIC DNA]</scope>
    <source>
        <strain evidence="4">ACV-9</strain>
    </source>
</reference>
<dbReference type="SUPFAM" id="SSF141868">
    <property type="entry name" value="EAL domain-like"/>
    <property type="match status" value="1"/>
</dbReference>
<keyword evidence="4" id="KW-1185">Reference proteome</keyword>
<dbReference type="SMART" id="SM00052">
    <property type="entry name" value="EAL"/>
    <property type="match status" value="1"/>
</dbReference>
<evidence type="ECO:0000313" key="4">
    <source>
        <dbReference type="Proteomes" id="UP000182321"/>
    </source>
</evidence>
<dbReference type="InterPro" id="IPR029016">
    <property type="entry name" value="GAF-like_dom_sf"/>
</dbReference>
<evidence type="ECO:0000259" key="1">
    <source>
        <dbReference type="PROSITE" id="PS50883"/>
    </source>
</evidence>
<dbReference type="Gene3D" id="3.30.70.270">
    <property type="match status" value="1"/>
</dbReference>
<dbReference type="InterPro" id="IPR052155">
    <property type="entry name" value="Biofilm_reg_signaling"/>
</dbReference>
<accession>A0A1H7F0Y8</accession>
<dbReference type="SUPFAM" id="SSF55785">
    <property type="entry name" value="PYP-like sensor domain (PAS domain)"/>
    <property type="match status" value="1"/>
</dbReference>
<dbReference type="Gene3D" id="3.20.20.450">
    <property type="entry name" value="EAL domain"/>
    <property type="match status" value="1"/>
</dbReference>
<dbReference type="PANTHER" id="PTHR44757">
    <property type="entry name" value="DIGUANYLATE CYCLASE DGCP"/>
    <property type="match status" value="1"/>
</dbReference>
<feature type="domain" description="GGDEF" evidence="2">
    <location>
        <begin position="482"/>
        <end position="614"/>
    </location>
</feature>
<dbReference type="AlphaFoldDB" id="A0A1H7F0Y8"/>
<dbReference type="RefSeq" id="WP_074788754.1">
    <property type="nucleotide sequence ID" value="NZ_FNZX01000003.1"/>
</dbReference>
<dbReference type="SMART" id="SM00267">
    <property type="entry name" value="GGDEF"/>
    <property type="match status" value="1"/>
</dbReference>
<dbReference type="Gene3D" id="3.30.450.40">
    <property type="match status" value="1"/>
</dbReference>
<evidence type="ECO:0000259" key="2">
    <source>
        <dbReference type="PROSITE" id="PS50887"/>
    </source>
</evidence>
<organism evidence="3 4">
    <name type="scientific">Pseudobutyrivibrio ruminis</name>
    <dbReference type="NCBI Taxonomy" id="46206"/>
    <lineage>
        <taxon>Bacteria</taxon>
        <taxon>Bacillati</taxon>
        <taxon>Bacillota</taxon>
        <taxon>Clostridia</taxon>
        <taxon>Lachnospirales</taxon>
        <taxon>Lachnospiraceae</taxon>
        <taxon>Pseudobutyrivibrio</taxon>
    </lineage>
</organism>
<dbReference type="Proteomes" id="UP000182321">
    <property type="component" value="Unassembled WGS sequence"/>
</dbReference>
<dbReference type="SUPFAM" id="SSF55073">
    <property type="entry name" value="Nucleotide cyclase"/>
    <property type="match status" value="1"/>
</dbReference>
<dbReference type="CDD" id="cd01948">
    <property type="entry name" value="EAL"/>
    <property type="match status" value="1"/>
</dbReference>
<dbReference type="Pfam" id="PF00990">
    <property type="entry name" value="GGDEF"/>
    <property type="match status" value="1"/>
</dbReference>
<proteinExistence type="predicted"/>
<sequence>MDNSSRLNFELEINNDDMQSLQDVFCKSNDMYIMCIGKNLGKITSFSGSKPEEDFVDSNFSPELRREIVDSFVDGSAENIVERYGTNDYLMYRGVAIRGSEGELMGAWLCFGVDRTQLPIEVRLDSSIRLTTKDSFDKSISLIETLTKYYFAEKFKSHLLRQKLMKEKDVEHEITYKLKKNEIMTDILRLMESENSFSKISEDILKESGRYLDCTHTALLQIDSSGIGVDMISEWCADGSKALISCFQEVPLVELPFMNGKPYTISSDASLPEAFEIFFIKYGIKAAIFLPINVNDSAAMYLCFFSIGEERKWSVDDLRFANDIKRIIHTVLVKKITTNSLASSYNALEAILQNAGYGVVVADLAHHQILYTNDTFKIMFENEVDRLAIEEIIFDERYTLPELNGYSANGSGKWFDISIDSLKWVDGRDVRMITFYDITDLRIYQKKVEKQAQEDILTGLYNRQACEKDISLEFHVAKKLDTKFAVLMIDLDDFASVNEGLGYKIGDDLLEYVAHSINDISYIHGKCYRVGGDEFAVLIDHENYENLDLIIKRIMNLFDNPWRLNDQDYYCTMSMGCVKAPADLEDSTDILTRLNIAVHGAKNKGKNRFEFYSPKSEAVMAEKVKMDQAMRKAVEDDCKEFEVYFQPIMEFINGLPQCCGSEALVRWNSSEYGMVMPDKFISQAEQMRLINAIGEHVLLEAAKACKHWNDFGHPEYKVNVNLSVVQLSQNDFIEKLKNVLEVTSINPRNLTLEVTESLAINDMEWMVKILKAIRELGCRVALDDFGTGYSSLNHIRSMPIDTIKIDKAFVSEMDSDHFSEAFVKTISELADSLDVDVCVEGVEMDKQVDMIGKFSVNLAQGFFFDKPLSRGEFEKKYL</sequence>
<gene>
    <name evidence="3" type="ORF">SAMN02910377_00253</name>
</gene>
<dbReference type="NCBIfam" id="TIGR00254">
    <property type="entry name" value="GGDEF"/>
    <property type="match status" value="1"/>
</dbReference>
<dbReference type="SUPFAM" id="SSF55781">
    <property type="entry name" value="GAF domain-like"/>
    <property type="match status" value="1"/>
</dbReference>
<protein>
    <submittedName>
        <fullName evidence="3">Diguanylate cyclase (GGDEF) domain-containing protein</fullName>
    </submittedName>
</protein>
<dbReference type="Pfam" id="PF00563">
    <property type="entry name" value="EAL"/>
    <property type="match status" value="1"/>
</dbReference>
<dbReference type="CDD" id="cd01949">
    <property type="entry name" value="GGDEF"/>
    <property type="match status" value="1"/>
</dbReference>
<dbReference type="InterPro" id="IPR035919">
    <property type="entry name" value="EAL_sf"/>
</dbReference>
<name>A0A1H7F0Y8_9FIRM</name>
<evidence type="ECO:0000313" key="3">
    <source>
        <dbReference type="EMBL" id="SEK19678.1"/>
    </source>
</evidence>
<dbReference type="InterPro" id="IPR001633">
    <property type="entry name" value="EAL_dom"/>
</dbReference>
<dbReference type="InterPro" id="IPR035965">
    <property type="entry name" value="PAS-like_dom_sf"/>
</dbReference>